<evidence type="ECO:0000313" key="4">
    <source>
        <dbReference type="EMBL" id="KAH7521706.1"/>
    </source>
</evidence>
<feature type="domain" description="GTP-eEF1A C-terminal" evidence="3">
    <location>
        <begin position="83"/>
        <end position="134"/>
    </location>
</feature>
<sequence length="137" mass="15364">MDTTIPKYSTKRYDKIVKSLSSYTKKIGYNPLKIHFFPISGFEGNNLINKSINLDWNVNDTMDLKRGYVASKSKDHPAKEAASFTSQIIVLKQADVIYNGYTSVLDCHTSCSAVKFDKILSKIDGSSGMEIQMEPLN</sequence>
<keyword evidence="2" id="KW-0342">GTP-binding</keyword>
<dbReference type="InterPro" id="IPR027417">
    <property type="entry name" value="P-loop_NTPase"/>
</dbReference>
<comment type="caution">
    <text evidence="4">The sequence shown here is derived from an EMBL/GenBank/DDBJ whole genome shotgun (WGS) entry which is preliminary data.</text>
</comment>
<organism evidence="4 5">
    <name type="scientific">Ziziphus jujuba var. spinosa</name>
    <dbReference type="NCBI Taxonomy" id="714518"/>
    <lineage>
        <taxon>Eukaryota</taxon>
        <taxon>Viridiplantae</taxon>
        <taxon>Streptophyta</taxon>
        <taxon>Embryophyta</taxon>
        <taxon>Tracheophyta</taxon>
        <taxon>Spermatophyta</taxon>
        <taxon>Magnoliopsida</taxon>
        <taxon>eudicotyledons</taxon>
        <taxon>Gunneridae</taxon>
        <taxon>Pentapetalae</taxon>
        <taxon>rosids</taxon>
        <taxon>fabids</taxon>
        <taxon>Rosales</taxon>
        <taxon>Rhamnaceae</taxon>
        <taxon>Paliureae</taxon>
        <taxon>Ziziphus</taxon>
    </lineage>
</organism>
<dbReference type="AlphaFoldDB" id="A0A978V2X3"/>
<dbReference type="SUPFAM" id="SSF50465">
    <property type="entry name" value="EF-Tu/eEF-1alpha/eIF2-gamma C-terminal domain"/>
    <property type="match status" value="1"/>
</dbReference>
<dbReference type="Gene3D" id="2.40.30.10">
    <property type="entry name" value="Translation factors"/>
    <property type="match status" value="1"/>
</dbReference>
<dbReference type="GO" id="GO:0005525">
    <property type="term" value="F:GTP binding"/>
    <property type="evidence" value="ECO:0007669"/>
    <property type="project" value="UniProtKB-KW"/>
</dbReference>
<dbReference type="Proteomes" id="UP000813462">
    <property type="component" value="Unassembled WGS sequence"/>
</dbReference>
<proteinExistence type="predicted"/>
<evidence type="ECO:0000259" key="3">
    <source>
        <dbReference type="Pfam" id="PF22594"/>
    </source>
</evidence>
<dbReference type="InterPro" id="IPR009001">
    <property type="entry name" value="Transl_elong_EF1A/Init_IF2_C"/>
</dbReference>
<keyword evidence="1" id="KW-0547">Nucleotide-binding</keyword>
<reference evidence="4" key="1">
    <citation type="journal article" date="2021" name="Front. Plant Sci.">
        <title>Chromosome-Scale Genome Assembly for Chinese Sour Jujube and Insights Into Its Genome Evolution and Domestication Signature.</title>
        <authorList>
            <person name="Shen L.-Y."/>
            <person name="Luo H."/>
            <person name="Wang X.-L."/>
            <person name="Wang X.-M."/>
            <person name="Qiu X.-J."/>
            <person name="Liu H."/>
            <person name="Zhou S.-S."/>
            <person name="Jia K.-H."/>
            <person name="Nie S."/>
            <person name="Bao Y.-T."/>
            <person name="Zhang R.-G."/>
            <person name="Yun Q.-Z."/>
            <person name="Chai Y.-H."/>
            <person name="Lu J.-Y."/>
            <person name="Li Y."/>
            <person name="Zhao S.-W."/>
            <person name="Mao J.-F."/>
            <person name="Jia S.-G."/>
            <person name="Mao Y.-M."/>
        </authorList>
    </citation>
    <scope>NUCLEOTIDE SEQUENCE</scope>
    <source>
        <strain evidence="4">AT0</strain>
        <tissue evidence="4">Leaf</tissue>
    </source>
</reference>
<dbReference type="PANTHER" id="PTHR23115">
    <property type="entry name" value="TRANSLATION FACTOR"/>
    <property type="match status" value="1"/>
</dbReference>
<name>A0A978V2X3_ZIZJJ</name>
<evidence type="ECO:0000256" key="2">
    <source>
        <dbReference type="ARBA" id="ARBA00023134"/>
    </source>
</evidence>
<evidence type="ECO:0000256" key="1">
    <source>
        <dbReference type="ARBA" id="ARBA00022741"/>
    </source>
</evidence>
<dbReference type="Pfam" id="PF22594">
    <property type="entry name" value="GTP-eEF1A_C"/>
    <property type="match status" value="1"/>
</dbReference>
<protein>
    <recommendedName>
        <fullName evidence="3">GTP-eEF1A C-terminal domain-containing protein</fullName>
    </recommendedName>
</protein>
<dbReference type="EMBL" id="JAEACU010000007">
    <property type="protein sequence ID" value="KAH7521706.1"/>
    <property type="molecule type" value="Genomic_DNA"/>
</dbReference>
<dbReference type="InterPro" id="IPR050100">
    <property type="entry name" value="TRAFAC_GTPase_members"/>
</dbReference>
<gene>
    <name evidence="4" type="ORF">FEM48_Zijuj07G0061200</name>
</gene>
<dbReference type="InterPro" id="IPR054696">
    <property type="entry name" value="GTP-eEF1A_C"/>
</dbReference>
<accession>A0A978V2X3</accession>
<evidence type="ECO:0000313" key="5">
    <source>
        <dbReference type="Proteomes" id="UP000813462"/>
    </source>
</evidence>
<dbReference type="Gene3D" id="3.40.50.300">
    <property type="entry name" value="P-loop containing nucleotide triphosphate hydrolases"/>
    <property type="match status" value="1"/>
</dbReference>